<sequence length="144" mass="16088">MVETEEKALAYLLEGRRLGGPQQGKCTAEYGVRSWHRHYQAPTVPNRAQACLAVPSLLLSSVQLDKVTAVADLPHMIRYRDAGEALRRQQGKPRHWHALGARDWPLDGQWTRHVAAAFVSPRFEGLLAFGSEISGALATLHRRE</sequence>
<evidence type="ECO:0000313" key="2">
    <source>
        <dbReference type="Proteomes" id="UP000554235"/>
    </source>
</evidence>
<keyword evidence="2" id="KW-1185">Reference proteome</keyword>
<gene>
    <name evidence="1" type="ORF">FALBO_8707</name>
</gene>
<comment type="caution">
    <text evidence="1">The sequence shown here is derived from an EMBL/GenBank/DDBJ whole genome shotgun (WGS) entry which is preliminary data.</text>
</comment>
<protein>
    <submittedName>
        <fullName evidence="1">Uncharacterized protein</fullName>
    </submittedName>
</protein>
<reference evidence="1 2" key="1">
    <citation type="submission" date="2020-01" db="EMBL/GenBank/DDBJ databases">
        <title>Identification and distribution of gene clusters putatively required for synthesis of sphingolipid metabolism inhibitors in phylogenetically diverse species of the filamentous fungus Fusarium.</title>
        <authorList>
            <person name="Kim H.-S."/>
            <person name="Busman M."/>
            <person name="Brown D.W."/>
            <person name="Divon H."/>
            <person name="Uhlig S."/>
            <person name="Proctor R.H."/>
        </authorList>
    </citation>
    <scope>NUCLEOTIDE SEQUENCE [LARGE SCALE GENOMIC DNA]</scope>
    <source>
        <strain evidence="1 2">NRRL 20459</strain>
    </source>
</reference>
<accession>A0A8H4LAR4</accession>
<evidence type="ECO:0000313" key="1">
    <source>
        <dbReference type="EMBL" id="KAF4464464.1"/>
    </source>
</evidence>
<name>A0A8H4LAR4_9HYPO</name>
<dbReference type="OrthoDB" id="10625788at2759"/>
<proteinExistence type="predicted"/>
<organism evidence="1 2">
    <name type="scientific">Fusarium albosuccineum</name>
    <dbReference type="NCBI Taxonomy" id="1237068"/>
    <lineage>
        <taxon>Eukaryota</taxon>
        <taxon>Fungi</taxon>
        <taxon>Dikarya</taxon>
        <taxon>Ascomycota</taxon>
        <taxon>Pezizomycotina</taxon>
        <taxon>Sordariomycetes</taxon>
        <taxon>Hypocreomycetidae</taxon>
        <taxon>Hypocreales</taxon>
        <taxon>Nectriaceae</taxon>
        <taxon>Fusarium</taxon>
        <taxon>Fusarium decemcellulare species complex</taxon>
    </lineage>
</organism>
<dbReference type="EMBL" id="JAADYS010001187">
    <property type="protein sequence ID" value="KAF4464464.1"/>
    <property type="molecule type" value="Genomic_DNA"/>
</dbReference>
<dbReference type="Proteomes" id="UP000554235">
    <property type="component" value="Unassembled WGS sequence"/>
</dbReference>
<dbReference type="AlphaFoldDB" id="A0A8H4LAR4"/>